<evidence type="ECO:0000313" key="1">
    <source>
        <dbReference type="EMBL" id="KPI82440.1"/>
    </source>
</evidence>
<organism evidence="1 2">
    <name type="scientific">Leptomonas seymouri</name>
    <dbReference type="NCBI Taxonomy" id="5684"/>
    <lineage>
        <taxon>Eukaryota</taxon>
        <taxon>Discoba</taxon>
        <taxon>Euglenozoa</taxon>
        <taxon>Kinetoplastea</taxon>
        <taxon>Metakinetoplastina</taxon>
        <taxon>Trypanosomatida</taxon>
        <taxon>Trypanosomatidae</taxon>
        <taxon>Leishmaniinae</taxon>
        <taxon>Leptomonas</taxon>
    </lineage>
</organism>
<gene>
    <name evidence="1" type="ORF">ABL78_8550</name>
</gene>
<keyword evidence="1" id="KW-0645">Protease</keyword>
<dbReference type="GO" id="GO:0006508">
    <property type="term" value="P:proteolysis"/>
    <property type="evidence" value="ECO:0007669"/>
    <property type="project" value="UniProtKB-KW"/>
</dbReference>
<dbReference type="GO" id="GO:0008233">
    <property type="term" value="F:peptidase activity"/>
    <property type="evidence" value="ECO:0007669"/>
    <property type="project" value="UniProtKB-KW"/>
</dbReference>
<sequence length="89" mass="10400">MGTPSRWRMPLAVASTHQHARRHRRAAQRFIAGLKCCRLAATACAARTHYIRYFWFGNQKRRWAAATASQHNSTHQHGHTRQMLYEWIG</sequence>
<name>A0A0N1IFU7_LEPSE</name>
<dbReference type="AlphaFoldDB" id="A0A0N1IFU7"/>
<dbReference type="VEuPathDB" id="TriTrypDB:Lsey_1014_0010"/>
<accession>A0A0N1IFU7</accession>
<keyword evidence="2" id="KW-1185">Reference proteome</keyword>
<keyword evidence="1" id="KW-0378">Hydrolase</keyword>
<comment type="caution">
    <text evidence="1">The sequence shown here is derived from an EMBL/GenBank/DDBJ whole genome shotgun (WGS) entry which is preliminary data.</text>
</comment>
<dbReference type="Proteomes" id="UP000038009">
    <property type="component" value="Unassembled WGS sequence"/>
</dbReference>
<dbReference type="EMBL" id="LJSK01001010">
    <property type="protein sequence ID" value="KPI82440.1"/>
    <property type="molecule type" value="Genomic_DNA"/>
</dbReference>
<evidence type="ECO:0000313" key="2">
    <source>
        <dbReference type="Proteomes" id="UP000038009"/>
    </source>
</evidence>
<proteinExistence type="predicted"/>
<reference evidence="1 2" key="1">
    <citation type="journal article" date="2015" name="PLoS Pathog.">
        <title>Leptomonas seymouri: Adaptations to the Dixenous Life Cycle Analyzed by Genome Sequencing, Transcriptome Profiling and Co-infection with Leishmania donovani.</title>
        <authorList>
            <person name="Kraeva N."/>
            <person name="Butenko A."/>
            <person name="Hlavacova J."/>
            <person name="Kostygov A."/>
            <person name="Myskova J."/>
            <person name="Grybchuk D."/>
            <person name="Lestinova T."/>
            <person name="Votypka J."/>
            <person name="Volf P."/>
            <person name="Opperdoes F."/>
            <person name="Flegontov P."/>
            <person name="Lukes J."/>
            <person name="Yurchenko V."/>
        </authorList>
    </citation>
    <scope>NUCLEOTIDE SEQUENCE [LARGE SCALE GENOMIC DNA]</scope>
    <source>
        <strain evidence="1 2">ATCC 30220</strain>
    </source>
</reference>
<protein>
    <submittedName>
        <fullName evidence="1">Putative major surface protease gp63</fullName>
    </submittedName>
</protein>